<keyword evidence="1" id="KW-0472">Membrane</keyword>
<dbReference type="Proteomes" id="UP000250140">
    <property type="component" value="Unassembled WGS sequence"/>
</dbReference>
<keyword evidence="3" id="KW-1185">Reference proteome</keyword>
<protein>
    <submittedName>
        <fullName evidence="2">Uncharacterized protein</fullName>
    </submittedName>
</protein>
<dbReference type="OrthoDB" id="10394566at2759"/>
<keyword evidence="1" id="KW-1133">Transmembrane helix</keyword>
<sequence>MSTVTETMIEETDMSGNFVQGGGSAEISAFRKGSLSCIDTGEDVMYSLVRRMLIGSAILYIPTIRPAVLFALAFLYFLKASLFQQIGVLKTL</sequence>
<evidence type="ECO:0000313" key="2">
    <source>
        <dbReference type="EMBL" id="OCL10638.1"/>
    </source>
</evidence>
<organism evidence="2 3">
    <name type="scientific">Glonium stellatum</name>
    <dbReference type="NCBI Taxonomy" id="574774"/>
    <lineage>
        <taxon>Eukaryota</taxon>
        <taxon>Fungi</taxon>
        <taxon>Dikarya</taxon>
        <taxon>Ascomycota</taxon>
        <taxon>Pezizomycotina</taxon>
        <taxon>Dothideomycetes</taxon>
        <taxon>Pleosporomycetidae</taxon>
        <taxon>Gloniales</taxon>
        <taxon>Gloniaceae</taxon>
        <taxon>Glonium</taxon>
    </lineage>
</organism>
<evidence type="ECO:0000256" key="1">
    <source>
        <dbReference type="SAM" id="Phobius"/>
    </source>
</evidence>
<keyword evidence="1" id="KW-0812">Transmembrane</keyword>
<name>A0A8E2JV50_9PEZI</name>
<accession>A0A8E2JV50</accession>
<evidence type="ECO:0000313" key="3">
    <source>
        <dbReference type="Proteomes" id="UP000250140"/>
    </source>
</evidence>
<dbReference type="EMBL" id="KV749200">
    <property type="protein sequence ID" value="OCL10638.1"/>
    <property type="molecule type" value="Genomic_DNA"/>
</dbReference>
<feature type="transmembrane region" description="Helical" evidence="1">
    <location>
        <begin position="53"/>
        <end position="78"/>
    </location>
</feature>
<dbReference type="AlphaFoldDB" id="A0A8E2JV50"/>
<proteinExistence type="predicted"/>
<reference evidence="2 3" key="1">
    <citation type="journal article" date="2016" name="Nat. Commun.">
        <title>Ectomycorrhizal ecology is imprinted in the genome of the dominant symbiotic fungus Cenococcum geophilum.</title>
        <authorList>
            <consortium name="DOE Joint Genome Institute"/>
            <person name="Peter M."/>
            <person name="Kohler A."/>
            <person name="Ohm R.A."/>
            <person name="Kuo A."/>
            <person name="Krutzmann J."/>
            <person name="Morin E."/>
            <person name="Arend M."/>
            <person name="Barry K.W."/>
            <person name="Binder M."/>
            <person name="Choi C."/>
            <person name="Clum A."/>
            <person name="Copeland A."/>
            <person name="Grisel N."/>
            <person name="Haridas S."/>
            <person name="Kipfer T."/>
            <person name="LaButti K."/>
            <person name="Lindquist E."/>
            <person name="Lipzen A."/>
            <person name="Maire R."/>
            <person name="Meier B."/>
            <person name="Mihaltcheva S."/>
            <person name="Molinier V."/>
            <person name="Murat C."/>
            <person name="Poggeler S."/>
            <person name="Quandt C.A."/>
            <person name="Sperisen C."/>
            <person name="Tritt A."/>
            <person name="Tisserant E."/>
            <person name="Crous P.W."/>
            <person name="Henrissat B."/>
            <person name="Nehls U."/>
            <person name="Egli S."/>
            <person name="Spatafora J.W."/>
            <person name="Grigoriev I.V."/>
            <person name="Martin F.M."/>
        </authorList>
    </citation>
    <scope>NUCLEOTIDE SEQUENCE [LARGE SCALE GENOMIC DNA]</scope>
    <source>
        <strain evidence="2 3">CBS 207.34</strain>
    </source>
</reference>
<gene>
    <name evidence="2" type="ORF">AOQ84DRAFT_374737</name>
</gene>